<dbReference type="Gene3D" id="3.30.60.30">
    <property type="match status" value="1"/>
</dbReference>
<accession>A0A0D8XDG1</accession>
<dbReference type="EMBL" id="KN716757">
    <property type="protein sequence ID" value="KJH41802.1"/>
    <property type="molecule type" value="Genomic_DNA"/>
</dbReference>
<sequence>MSVCGSDGTTYDNMCHLTQFACKHQIDLIAVSLGICTQDSIERPHERNDRKQQEMSKHESAVVCDQNSISSRLCTCSSDDTVNNGECPSDSLNAAVWNTVRPNR</sequence>
<dbReference type="PROSITE" id="PS51465">
    <property type="entry name" value="KAZAL_2"/>
    <property type="match status" value="1"/>
</dbReference>
<evidence type="ECO:0000313" key="3">
    <source>
        <dbReference type="Proteomes" id="UP000053766"/>
    </source>
</evidence>
<proteinExistence type="predicted"/>
<dbReference type="Pfam" id="PF07648">
    <property type="entry name" value="Kazal_2"/>
    <property type="match status" value="1"/>
</dbReference>
<dbReference type="Proteomes" id="UP000053766">
    <property type="component" value="Unassembled WGS sequence"/>
</dbReference>
<dbReference type="OrthoDB" id="88853at2759"/>
<dbReference type="CDD" id="cd00104">
    <property type="entry name" value="KAZAL_FS"/>
    <property type="match status" value="1"/>
</dbReference>
<dbReference type="SUPFAM" id="SSF100895">
    <property type="entry name" value="Kazal-type serine protease inhibitors"/>
    <property type="match status" value="1"/>
</dbReference>
<evidence type="ECO:0000259" key="1">
    <source>
        <dbReference type="PROSITE" id="PS51465"/>
    </source>
</evidence>
<reference evidence="3" key="2">
    <citation type="journal article" date="2016" name="Sci. Rep.">
        <title>Dictyocaulus viviparus genome, variome and transcriptome elucidate lungworm biology and support future intervention.</title>
        <authorList>
            <person name="McNulty S.N."/>
            <person name="Strube C."/>
            <person name="Rosa B.A."/>
            <person name="Martin J.C."/>
            <person name="Tyagi R."/>
            <person name="Choi Y.J."/>
            <person name="Wang Q."/>
            <person name="Hallsworth Pepin K."/>
            <person name="Zhang X."/>
            <person name="Ozersky P."/>
            <person name="Wilson R.K."/>
            <person name="Sternberg P.W."/>
            <person name="Gasser R.B."/>
            <person name="Mitreva M."/>
        </authorList>
    </citation>
    <scope>NUCLEOTIDE SEQUENCE [LARGE SCALE GENOMIC DNA]</scope>
    <source>
        <strain evidence="3">HannoverDv2000</strain>
    </source>
</reference>
<evidence type="ECO:0000313" key="2">
    <source>
        <dbReference type="EMBL" id="KJH41802.1"/>
    </source>
</evidence>
<keyword evidence="3" id="KW-1185">Reference proteome</keyword>
<dbReference type="AlphaFoldDB" id="A0A0D8XDG1"/>
<dbReference type="STRING" id="29172.A0A0D8XDG1"/>
<dbReference type="InterPro" id="IPR036058">
    <property type="entry name" value="Kazal_dom_sf"/>
</dbReference>
<dbReference type="InterPro" id="IPR002350">
    <property type="entry name" value="Kazal_dom"/>
</dbReference>
<name>A0A0D8XDG1_DICVI</name>
<organism evidence="2 3">
    <name type="scientific">Dictyocaulus viviparus</name>
    <name type="common">Bovine lungworm</name>
    <dbReference type="NCBI Taxonomy" id="29172"/>
    <lineage>
        <taxon>Eukaryota</taxon>
        <taxon>Metazoa</taxon>
        <taxon>Ecdysozoa</taxon>
        <taxon>Nematoda</taxon>
        <taxon>Chromadorea</taxon>
        <taxon>Rhabditida</taxon>
        <taxon>Rhabditina</taxon>
        <taxon>Rhabditomorpha</taxon>
        <taxon>Strongyloidea</taxon>
        <taxon>Metastrongylidae</taxon>
        <taxon>Dictyocaulus</taxon>
    </lineage>
</organism>
<gene>
    <name evidence="2" type="ORF">DICVIV_12213</name>
</gene>
<protein>
    <submittedName>
        <fullName evidence="2">Kazal-type serine protease inhibitor domain protein</fullName>
    </submittedName>
</protein>
<feature type="domain" description="Kazal-like" evidence="1">
    <location>
        <begin position="1"/>
        <end position="38"/>
    </location>
</feature>
<reference evidence="2 3" key="1">
    <citation type="submission" date="2013-11" db="EMBL/GenBank/DDBJ databases">
        <title>Draft genome of the bovine lungworm Dictyocaulus viviparus.</title>
        <authorList>
            <person name="Mitreva M."/>
        </authorList>
    </citation>
    <scope>NUCLEOTIDE SEQUENCE [LARGE SCALE GENOMIC DNA]</scope>
    <source>
        <strain evidence="2 3">HannoverDv2000</strain>
    </source>
</reference>